<evidence type="ECO:0000313" key="1">
    <source>
        <dbReference type="EMBL" id="KAL2623399.1"/>
    </source>
</evidence>
<protein>
    <submittedName>
        <fullName evidence="1">Uncharacterized protein</fullName>
    </submittedName>
</protein>
<evidence type="ECO:0000313" key="2">
    <source>
        <dbReference type="Proteomes" id="UP001605036"/>
    </source>
</evidence>
<dbReference type="EMBL" id="JBHFFA010000006">
    <property type="protein sequence ID" value="KAL2623399.1"/>
    <property type="molecule type" value="Genomic_DNA"/>
</dbReference>
<gene>
    <name evidence="1" type="ORF">R1flu_003604</name>
</gene>
<sequence>MAKTITTERGDIRGTPSWNRLGGALANSVVEEGATVPGRSSQTVQTVLDRAQLPALEYQYPYRPIPSRHSQILAATSVTPLAVLTSESSKRDSRLLI</sequence>
<name>A0ABD1Y9G2_9MARC</name>
<accession>A0ABD1Y9G2</accession>
<proteinExistence type="predicted"/>
<organism evidence="1 2">
    <name type="scientific">Riccia fluitans</name>
    <dbReference type="NCBI Taxonomy" id="41844"/>
    <lineage>
        <taxon>Eukaryota</taxon>
        <taxon>Viridiplantae</taxon>
        <taxon>Streptophyta</taxon>
        <taxon>Embryophyta</taxon>
        <taxon>Marchantiophyta</taxon>
        <taxon>Marchantiopsida</taxon>
        <taxon>Marchantiidae</taxon>
        <taxon>Marchantiales</taxon>
        <taxon>Ricciaceae</taxon>
        <taxon>Riccia</taxon>
    </lineage>
</organism>
<keyword evidence="2" id="KW-1185">Reference proteome</keyword>
<dbReference type="AlphaFoldDB" id="A0ABD1Y9G2"/>
<dbReference type="Proteomes" id="UP001605036">
    <property type="component" value="Unassembled WGS sequence"/>
</dbReference>
<comment type="caution">
    <text evidence="1">The sequence shown here is derived from an EMBL/GenBank/DDBJ whole genome shotgun (WGS) entry which is preliminary data.</text>
</comment>
<reference evidence="1 2" key="1">
    <citation type="submission" date="2024-09" db="EMBL/GenBank/DDBJ databases">
        <title>Chromosome-scale assembly of Riccia fluitans.</title>
        <authorList>
            <person name="Paukszto L."/>
            <person name="Sawicki J."/>
            <person name="Karawczyk K."/>
            <person name="Piernik-Szablinska J."/>
            <person name="Szczecinska M."/>
            <person name="Mazdziarz M."/>
        </authorList>
    </citation>
    <scope>NUCLEOTIDE SEQUENCE [LARGE SCALE GENOMIC DNA]</scope>
    <source>
        <strain evidence="1">Rf_01</strain>
        <tissue evidence="1">Aerial parts of the thallus</tissue>
    </source>
</reference>